<dbReference type="InterPro" id="IPR007396">
    <property type="entry name" value="TR_PAI2-type"/>
</dbReference>
<evidence type="ECO:0000313" key="2">
    <source>
        <dbReference type="Proteomes" id="UP000642910"/>
    </source>
</evidence>
<organism evidence="1 2">
    <name type="scientific">Alicyclobacillus mali</name>
    <name type="common">ex Roth et al. 2021</name>
    <dbReference type="NCBI Taxonomy" id="1123961"/>
    <lineage>
        <taxon>Bacteria</taxon>
        <taxon>Bacillati</taxon>
        <taxon>Bacillota</taxon>
        <taxon>Bacilli</taxon>
        <taxon>Bacillales</taxon>
        <taxon>Alicyclobacillaceae</taxon>
        <taxon>Alicyclobacillus</taxon>
    </lineage>
</organism>
<dbReference type="InterPro" id="IPR012349">
    <property type="entry name" value="Split_barrel_FMN-bd"/>
</dbReference>
<proteinExistence type="predicted"/>
<dbReference type="SUPFAM" id="SSF50475">
    <property type="entry name" value="FMN-binding split barrel"/>
    <property type="match status" value="1"/>
</dbReference>
<protein>
    <submittedName>
        <fullName evidence="1">FMN-binding negative transcriptional regulator</fullName>
    </submittedName>
</protein>
<comment type="caution">
    <text evidence="1">The sequence shown here is derived from an EMBL/GenBank/DDBJ whole genome shotgun (WGS) entry which is preliminary data.</text>
</comment>
<dbReference type="Proteomes" id="UP000642910">
    <property type="component" value="Unassembled WGS sequence"/>
</dbReference>
<dbReference type="PANTHER" id="PTHR35802:SF1">
    <property type="entry name" value="PROTEASE SYNTHASE AND SPORULATION PROTEIN PAI 2"/>
    <property type="match status" value="1"/>
</dbReference>
<dbReference type="EMBL" id="JADPKZ010000038">
    <property type="protein sequence ID" value="MBF8377668.1"/>
    <property type="molecule type" value="Genomic_DNA"/>
</dbReference>
<dbReference type="RefSeq" id="WP_067847592.1">
    <property type="nucleotide sequence ID" value="NZ_JADPKZ010000038.1"/>
</dbReference>
<sequence>MYIPRSFQLQDARLIETVLREHSFAVLVTSVGEDIMATHVPLVYDPAEAALFGHLARANPQAKHLHEAQCLAVFQGPHAYVSPAWYGLAEQVPTWNYLAVHVYGRARVIEEEEAVAALLHRLLIAYDPQSPLPADRDRAYYRNLMRGIVAFRIDIARIEAAAKLSQNKPLEVRARVVQALESQDDADSRAVAAWMRRLSLTHPGDHAGNESKPKGAS</sequence>
<accession>A0ABS0F2Z4</accession>
<evidence type="ECO:0000313" key="1">
    <source>
        <dbReference type="EMBL" id="MBF8377668.1"/>
    </source>
</evidence>
<keyword evidence="2" id="KW-1185">Reference proteome</keyword>
<reference evidence="1 2" key="1">
    <citation type="submission" date="2020-11" db="EMBL/GenBank/DDBJ databases">
        <title>Genomic insight of Alicyclobacillus mali FL 18 reveals a new arsenic-resistant strain, with potential in environmental biotechnology.</title>
        <authorList>
            <person name="Fiorentino G."/>
            <person name="Gallo G."/>
            <person name="Aulitto M."/>
        </authorList>
    </citation>
    <scope>NUCLEOTIDE SEQUENCE [LARGE SCALE GENOMIC DNA]</scope>
    <source>
        <strain evidence="1 2">FL 18</strain>
    </source>
</reference>
<gene>
    <name evidence="1" type="ORF">IW967_07285</name>
</gene>
<dbReference type="Gene3D" id="2.30.110.10">
    <property type="entry name" value="Electron Transport, Fmn-binding Protein, Chain A"/>
    <property type="match status" value="1"/>
</dbReference>
<dbReference type="Pfam" id="PF04299">
    <property type="entry name" value="FMN_bind_2"/>
    <property type="match status" value="1"/>
</dbReference>
<dbReference type="PIRSF" id="PIRSF010372">
    <property type="entry name" value="PaiB"/>
    <property type="match status" value="1"/>
</dbReference>
<name>A0ABS0F2Z4_9BACL</name>
<dbReference type="PANTHER" id="PTHR35802">
    <property type="entry name" value="PROTEASE SYNTHASE AND SPORULATION PROTEIN PAI 2"/>
    <property type="match status" value="1"/>
</dbReference>